<organism evidence="2 3">
    <name type="scientific">Marinobacterium aestuariivivens</name>
    <dbReference type="NCBI Taxonomy" id="1698799"/>
    <lineage>
        <taxon>Bacteria</taxon>
        <taxon>Pseudomonadati</taxon>
        <taxon>Pseudomonadota</taxon>
        <taxon>Gammaproteobacteria</taxon>
        <taxon>Oceanospirillales</taxon>
        <taxon>Oceanospirillaceae</taxon>
        <taxon>Marinobacterium</taxon>
    </lineage>
</organism>
<dbReference type="Proteomes" id="UP001596422">
    <property type="component" value="Unassembled WGS sequence"/>
</dbReference>
<feature type="region of interest" description="Disordered" evidence="1">
    <location>
        <begin position="452"/>
        <end position="486"/>
    </location>
</feature>
<feature type="compositionally biased region" description="Polar residues" evidence="1">
    <location>
        <begin position="43"/>
        <end position="55"/>
    </location>
</feature>
<protein>
    <submittedName>
        <fullName evidence="2">Type VI secretion system baseplate subunit TssG</fullName>
    </submittedName>
</protein>
<feature type="compositionally biased region" description="Polar residues" evidence="1">
    <location>
        <begin position="79"/>
        <end position="91"/>
    </location>
</feature>
<dbReference type="PANTHER" id="PTHR35564">
    <property type="match status" value="1"/>
</dbReference>
<gene>
    <name evidence="2" type="ORF">ACFQDL_11760</name>
</gene>
<evidence type="ECO:0000256" key="1">
    <source>
        <dbReference type="SAM" id="MobiDB-lite"/>
    </source>
</evidence>
<comment type="caution">
    <text evidence="2">The sequence shown here is derived from an EMBL/GenBank/DDBJ whole genome shotgun (WGS) entry which is preliminary data.</text>
</comment>
<keyword evidence="3" id="KW-1185">Reference proteome</keyword>
<feature type="compositionally biased region" description="Polar residues" evidence="1">
    <location>
        <begin position="7"/>
        <end position="19"/>
    </location>
</feature>
<accession>A0ABW1ZZN2</accession>
<dbReference type="Pfam" id="PF06996">
    <property type="entry name" value="T6SS_TssG"/>
    <property type="match status" value="1"/>
</dbReference>
<dbReference type="EMBL" id="JBHSWE010000001">
    <property type="protein sequence ID" value="MFC6670679.1"/>
    <property type="molecule type" value="Genomic_DNA"/>
</dbReference>
<feature type="compositionally biased region" description="Polar residues" evidence="1">
    <location>
        <begin position="115"/>
        <end position="127"/>
    </location>
</feature>
<sequence length="486" mass="54724">MQRRLENTQFRAGSSQEPSEVSYASEPTAEQTRKSPLQRRLESTQFRAGSSQEPSEVSYASEPTAEQTRKSPLQRRLENTQFRAGSSQEPSEVSYASEPTAEQTRKSPLQRRLENTQFRAGSSQEPSEVSYASEPTAEQTRKSPLQRRLENTQFRAGSSQEPAMSLSRALQHNPERFEFIQAVRLLRALTPGRPLRFDAEPMPDGLEAEVRALDLSGPEARIRLGLEALSGVRGVLPPYLYERLLASLHREDQALDDFLNLFNHRFFQLQQSERERASLLLRDEQERAGGAALGRLPQRQCLRSLAALPTADDSGLLRYSLLLGLKTRSLGGLRRLLSDYFALPIHVDAVAQSRARLPATSLTRLGGPEARNNRLGQGLLLGRTGLLHFQRLEIRVQPRDRDEYRALLADSGFAGRLRALVRTYLREATDLKLYLQVRRDFIAEPQLSSRPDRAVRLGKPTASRPGSAPGSSAKFFCHKEKSRCRR</sequence>
<dbReference type="PANTHER" id="PTHR35564:SF4">
    <property type="entry name" value="CYTOPLASMIC PROTEIN"/>
    <property type="match status" value="1"/>
</dbReference>
<evidence type="ECO:0000313" key="3">
    <source>
        <dbReference type="Proteomes" id="UP001596422"/>
    </source>
</evidence>
<feature type="compositionally biased region" description="Low complexity" evidence="1">
    <location>
        <begin position="462"/>
        <end position="473"/>
    </location>
</feature>
<dbReference type="InterPro" id="IPR010732">
    <property type="entry name" value="T6SS_TssG-like"/>
</dbReference>
<evidence type="ECO:0000313" key="2">
    <source>
        <dbReference type="EMBL" id="MFC6670679.1"/>
    </source>
</evidence>
<reference evidence="3" key="1">
    <citation type="journal article" date="2019" name="Int. J. Syst. Evol. Microbiol.">
        <title>The Global Catalogue of Microorganisms (GCM) 10K type strain sequencing project: providing services to taxonomists for standard genome sequencing and annotation.</title>
        <authorList>
            <consortium name="The Broad Institute Genomics Platform"/>
            <consortium name="The Broad Institute Genome Sequencing Center for Infectious Disease"/>
            <person name="Wu L."/>
            <person name="Ma J."/>
        </authorList>
    </citation>
    <scope>NUCLEOTIDE SEQUENCE [LARGE SCALE GENOMIC DNA]</scope>
    <source>
        <strain evidence="3">NBRC 111756</strain>
    </source>
</reference>
<feature type="region of interest" description="Disordered" evidence="1">
    <location>
        <begin position="1"/>
        <end position="147"/>
    </location>
</feature>
<name>A0ABW1ZZN2_9GAMM</name>
<proteinExistence type="predicted"/>